<evidence type="ECO:0000256" key="3">
    <source>
        <dbReference type="ARBA" id="ARBA00022448"/>
    </source>
</evidence>
<gene>
    <name evidence="9" type="ORF">AAA083_12235</name>
</gene>
<evidence type="ECO:0000256" key="4">
    <source>
        <dbReference type="ARBA" id="ARBA00022475"/>
    </source>
</evidence>
<keyword evidence="5 8" id="KW-0812">Transmembrane</keyword>
<dbReference type="SUPFAM" id="SSF81345">
    <property type="entry name" value="ABC transporter involved in vitamin B12 uptake, BtuC"/>
    <property type="match status" value="1"/>
</dbReference>
<comment type="caution">
    <text evidence="9">The sequence shown here is derived from an EMBL/GenBank/DDBJ whole genome shotgun (WGS) entry which is preliminary data.</text>
</comment>
<sequence length="349" mass="37120">MKLEGKRLGKAGGRKALPIITVLVVVLVAAVLVSFTLGRYDMTVLDVLKVAANQMFGMQTFPESTHITVVTQVRFPRVIAALVIGAALAAAGASYQGLFKNPMVSPDLLGASAGAGFGASFALLMGGNMYVVQLSAFVCGIVAVLLTYFVSTAVSKGESMTLTLVLTGMVVTALFQAFITMTKYVADPDDKLPSITYWLMGGLSSMRIEDLPMLLVPVVVGIVPMLLFRNQLNALSFGDEEARALGVNTKFIRGLFIFCATLVTAASVAAAGMVGWVGLVIPHLARMIVGPNHKVLLPASLLLGALYILIIDDLCRCLFAIELPLSVLTAIIGAPFFIYLLTRGRKTWT</sequence>
<dbReference type="InterPro" id="IPR037294">
    <property type="entry name" value="ABC_BtuC-like"/>
</dbReference>
<evidence type="ECO:0000256" key="7">
    <source>
        <dbReference type="ARBA" id="ARBA00023136"/>
    </source>
</evidence>
<feature type="transmembrane region" description="Helical" evidence="8">
    <location>
        <begin position="78"/>
        <end position="95"/>
    </location>
</feature>
<feature type="transmembrane region" description="Helical" evidence="8">
    <location>
        <begin position="323"/>
        <end position="342"/>
    </location>
</feature>
<keyword evidence="6 8" id="KW-1133">Transmembrane helix</keyword>
<dbReference type="EMBL" id="JBBNOP010000011">
    <property type="protein sequence ID" value="MEQ3363744.1"/>
    <property type="molecule type" value="Genomic_DNA"/>
</dbReference>
<organism evidence="9 10">
    <name type="scientific">Raoultibacter massiliensis</name>
    <dbReference type="NCBI Taxonomy" id="1852371"/>
    <lineage>
        <taxon>Bacteria</taxon>
        <taxon>Bacillati</taxon>
        <taxon>Actinomycetota</taxon>
        <taxon>Coriobacteriia</taxon>
        <taxon>Eggerthellales</taxon>
        <taxon>Eggerthellaceae</taxon>
        <taxon>Raoultibacter</taxon>
    </lineage>
</organism>
<evidence type="ECO:0000256" key="2">
    <source>
        <dbReference type="ARBA" id="ARBA00007935"/>
    </source>
</evidence>
<evidence type="ECO:0000313" key="10">
    <source>
        <dbReference type="Proteomes" id="UP001487305"/>
    </source>
</evidence>
<dbReference type="RefSeq" id="WP_245874235.1">
    <property type="nucleotide sequence ID" value="NZ_DBFADM010000041.1"/>
</dbReference>
<feature type="transmembrane region" description="Helical" evidence="8">
    <location>
        <begin position="107"/>
        <end position="124"/>
    </location>
</feature>
<dbReference type="Gene3D" id="1.10.3470.10">
    <property type="entry name" value="ABC transporter involved in vitamin B12 uptake, BtuC"/>
    <property type="match status" value="1"/>
</dbReference>
<comment type="subcellular location">
    <subcellularLocation>
        <location evidence="1">Cell membrane</location>
        <topology evidence="1">Multi-pass membrane protein</topology>
    </subcellularLocation>
</comment>
<evidence type="ECO:0000313" key="9">
    <source>
        <dbReference type="EMBL" id="MEQ3363744.1"/>
    </source>
</evidence>
<name>A0ABV1JF90_9ACTN</name>
<dbReference type="CDD" id="cd06550">
    <property type="entry name" value="TM_ABC_iron-siderophores_like"/>
    <property type="match status" value="1"/>
</dbReference>
<proteinExistence type="inferred from homology"/>
<feature type="transmembrane region" description="Helical" evidence="8">
    <location>
        <begin position="130"/>
        <end position="150"/>
    </location>
</feature>
<dbReference type="Proteomes" id="UP001487305">
    <property type="component" value="Unassembled WGS sequence"/>
</dbReference>
<dbReference type="Pfam" id="PF01032">
    <property type="entry name" value="FecCD"/>
    <property type="match status" value="1"/>
</dbReference>
<dbReference type="PANTHER" id="PTHR30472">
    <property type="entry name" value="FERRIC ENTEROBACTIN TRANSPORT SYSTEM PERMEASE PROTEIN"/>
    <property type="match status" value="1"/>
</dbReference>
<feature type="transmembrane region" description="Helical" evidence="8">
    <location>
        <begin position="255"/>
        <end position="281"/>
    </location>
</feature>
<feature type="transmembrane region" description="Helical" evidence="8">
    <location>
        <begin position="211"/>
        <end position="228"/>
    </location>
</feature>
<evidence type="ECO:0000256" key="1">
    <source>
        <dbReference type="ARBA" id="ARBA00004651"/>
    </source>
</evidence>
<dbReference type="PANTHER" id="PTHR30472:SF70">
    <property type="entry name" value="MOLYBDATE IMPORT SYSTEM PERMEASE PROTEIN MOLB"/>
    <property type="match status" value="1"/>
</dbReference>
<evidence type="ECO:0000256" key="5">
    <source>
        <dbReference type="ARBA" id="ARBA00022692"/>
    </source>
</evidence>
<keyword evidence="10" id="KW-1185">Reference proteome</keyword>
<feature type="transmembrane region" description="Helical" evidence="8">
    <location>
        <begin position="293"/>
        <end position="311"/>
    </location>
</feature>
<keyword evidence="3" id="KW-0813">Transport</keyword>
<feature type="transmembrane region" description="Helical" evidence="8">
    <location>
        <begin position="16"/>
        <end position="37"/>
    </location>
</feature>
<feature type="transmembrane region" description="Helical" evidence="8">
    <location>
        <begin position="162"/>
        <end position="181"/>
    </location>
</feature>
<evidence type="ECO:0000256" key="6">
    <source>
        <dbReference type="ARBA" id="ARBA00022989"/>
    </source>
</evidence>
<reference evidence="9 10" key="1">
    <citation type="submission" date="2024-04" db="EMBL/GenBank/DDBJ databases">
        <title>Human intestinal bacterial collection.</title>
        <authorList>
            <person name="Pauvert C."/>
            <person name="Hitch T.C.A."/>
            <person name="Clavel T."/>
        </authorList>
    </citation>
    <scope>NUCLEOTIDE SEQUENCE [LARGE SCALE GENOMIC DNA]</scope>
    <source>
        <strain evidence="9 10">CLA-KB-H42</strain>
    </source>
</reference>
<evidence type="ECO:0000256" key="8">
    <source>
        <dbReference type="SAM" id="Phobius"/>
    </source>
</evidence>
<protein>
    <submittedName>
        <fullName evidence="9">Iron ABC transporter permease</fullName>
    </submittedName>
</protein>
<keyword evidence="4" id="KW-1003">Cell membrane</keyword>
<dbReference type="InterPro" id="IPR000522">
    <property type="entry name" value="ABC_transptr_permease_BtuC"/>
</dbReference>
<keyword evidence="7 8" id="KW-0472">Membrane</keyword>
<comment type="similarity">
    <text evidence="2">Belongs to the binding-protein-dependent transport system permease family. FecCD subfamily.</text>
</comment>
<accession>A0ABV1JF90</accession>